<evidence type="ECO:0000313" key="11">
    <source>
        <dbReference type="EMBL" id="MBL7254275.1"/>
    </source>
</evidence>
<evidence type="ECO:0000256" key="4">
    <source>
        <dbReference type="ARBA" id="ARBA00022723"/>
    </source>
</evidence>
<accession>A0ABS1VHT1</accession>
<reference evidence="11 12" key="1">
    <citation type="submission" date="2021-01" db="EMBL/GenBank/DDBJ databases">
        <title>Actinoplanes sp. nov. LDG1-01 isolated from lichen.</title>
        <authorList>
            <person name="Saeng-In P."/>
            <person name="Phongsopitanun W."/>
            <person name="Kanchanasin P."/>
            <person name="Yuki M."/>
            <person name="Kudo T."/>
            <person name="Ohkuma M."/>
            <person name="Tanasupawat S."/>
        </authorList>
    </citation>
    <scope>NUCLEOTIDE SEQUENCE [LARGE SCALE GENOMIC DNA]</scope>
    <source>
        <strain evidence="11 12">LDG1-01</strain>
    </source>
</reference>
<name>A0ABS1VHT1_9ACTN</name>
<keyword evidence="3" id="KW-0815">Transposition</keyword>
<feature type="domain" description="Probable transposase IS891/IS1136/IS1341" evidence="8">
    <location>
        <begin position="171"/>
        <end position="278"/>
    </location>
</feature>
<keyword evidence="5" id="KW-0862">Zinc</keyword>
<evidence type="ECO:0000256" key="1">
    <source>
        <dbReference type="ARBA" id="ARBA00008761"/>
    </source>
</evidence>
<evidence type="ECO:0000256" key="2">
    <source>
        <dbReference type="ARBA" id="ARBA00011044"/>
    </source>
</evidence>
<dbReference type="NCBIfam" id="NF033706">
    <property type="entry name" value="Ni_bind_SCO4226"/>
    <property type="match status" value="1"/>
</dbReference>
<dbReference type="RefSeq" id="WP_202990601.1">
    <property type="nucleotide sequence ID" value="NZ_JAENHO010000002.1"/>
</dbReference>
<proteinExistence type="inferred from homology"/>
<dbReference type="Pfam" id="PF14026">
    <property type="entry name" value="SCO4226-like"/>
    <property type="match status" value="1"/>
</dbReference>
<evidence type="ECO:0000256" key="3">
    <source>
        <dbReference type="ARBA" id="ARBA00022578"/>
    </source>
</evidence>
<dbReference type="Proteomes" id="UP000598996">
    <property type="component" value="Unassembled WGS sequence"/>
</dbReference>
<dbReference type="InterPro" id="IPR025336">
    <property type="entry name" value="SCO4226-like"/>
</dbReference>
<gene>
    <name evidence="11" type="ORF">JKJ07_08125</name>
</gene>
<dbReference type="PANTHER" id="PTHR30405">
    <property type="entry name" value="TRANSPOSASE"/>
    <property type="match status" value="1"/>
</dbReference>
<sequence length="482" mass="54432">MKRAFRYRFYPSPGQACELARTFGCVRLVYNMALQARTEAWTLRRERVDYNATSALLTGWKKTEQLAFLNEVSSVPLQQVLRHLQDAFTNFFAERAKYPRFKSKKRSRRSAEYTNRAFRWRDGKLTLAKMREPLDIVWSRSLPDGASPSTVTVSQDAAGRWFVSLLCDDVIEQASAANVAVGIDAGLDSLLTLSTGEKVTNPRHERADRVRLAWAQRNLAKKESGSANRTKARIKVARVHARIADRRRDYLHKLTTRLIRENQTIVIEDLTVLNMVKNHTLARSVSDAAWRQFRVMLEYKAKWHGRDLIVIDRWFPSSKLCSAYGRLADKMPLNVRSWTCHCGAHHDRDVNAAINIKAAGLAGSACGGGVRPQRTNVRMGQSPVKQEPSGVTQGFLAEKRGEKAKDVHSGFHGVTPEQLADAHDADLKIEGEEGVHFERAWLDPEQGKVFCLSTAPSKEAVMRIHERAGHPTTEVYELTTEV</sequence>
<comment type="similarity">
    <text evidence="1">In the C-terminal section; belongs to the transposase 35 family.</text>
</comment>
<evidence type="ECO:0000259" key="10">
    <source>
        <dbReference type="Pfam" id="PF12323"/>
    </source>
</evidence>
<dbReference type="InterPro" id="IPR001959">
    <property type="entry name" value="Transposase"/>
</dbReference>
<keyword evidence="12" id="KW-1185">Reference proteome</keyword>
<keyword evidence="4" id="KW-0479">Metal-binding</keyword>
<feature type="domain" description="Transposase putative helix-turn-helix" evidence="10">
    <location>
        <begin position="1"/>
        <end position="44"/>
    </location>
</feature>
<dbReference type="Gene3D" id="3.30.70.3090">
    <property type="entry name" value="ORF SCO4226, nickel-binding ferredoxin-like monomer"/>
    <property type="match status" value="1"/>
</dbReference>
<dbReference type="Pfam" id="PF12323">
    <property type="entry name" value="HTH_OrfB_IS605"/>
    <property type="match status" value="1"/>
</dbReference>
<dbReference type="Pfam" id="PF07282">
    <property type="entry name" value="Cas12f1-like_TNB"/>
    <property type="match status" value="1"/>
</dbReference>
<dbReference type="PANTHER" id="PTHR30405:SF25">
    <property type="entry name" value="RNA-GUIDED DNA ENDONUCLEASE INSQ-RELATED"/>
    <property type="match status" value="1"/>
</dbReference>
<organism evidence="11 12">
    <name type="scientific">Paractinoplanes lichenicola</name>
    <dbReference type="NCBI Taxonomy" id="2802976"/>
    <lineage>
        <taxon>Bacteria</taxon>
        <taxon>Bacillati</taxon>
        <taxon>Actinomycetota</taxon>
        <taxon>Actinomycetes</taxon>
        <taxon>Micromonosporales</taxon>
        <taxon>Micromonosporaceae</taxon>
        <taxon>Paractinoplanes</taxon>
    </lineage>
</organism>
<keyword evidence="7" id="KW-0233">DNA recombination</keyword>
<dbReference type="NCBIfam" id="TIGR01766">
    <property type="entry name" value="IS200/IS605 family accessory protein TnpB-like domain"/>
    <property type="match status" value="1"/>
</dbReference>
<dbReference type="InterPro" id="IPR021027">
    <property type="entry name" value="Transposase_put_HTH"/>
</dbReference>
<evidence type="ECO:0000259" key="8">
    <source>
        <dbReference type="Pfam" id="PF01385"/>
    </source>
</evidence>
<comment type="similarity">
    <text evidence="2">In the N-terminal section; belongs to the transposase 2 family.</text>
</comment>
<dbReference type="InterPro" id="IPR051399">
    <property type="entry name" value="RNA-guided_DNA_endo/Transpos"/>
</dbReference>
<dbReference type="InterPro" id="IPR010095">
    <property type="entry name" value="Cas12f1-like_TNB"/>
</dbReference>
<protein>
    <submittedName>
        <fullName evidence="11">SCO4226 family nickel-binding protein</fullName>
    </submittedName>
</protein>
<dbReference type="InterPro" id="IPR042557">
    <property type="entry name" value="SCO4226"/>
</dbReference>
<dbReference type="NCBIfam" id="NF040570">
    <property type="entry name" value="guided_TnpB"/>
    <property type="match status" value="1"/>
</dbReference>
<evidence type="ECO:0000256" key="5">
    <source>
        <dbReference type="ARBA" id="ARBA00022833"/>
    </source>
</evidence>
<evidence type="ECO:0000256" key="6">
    <source>
        <dbReference type="ARBA" id="ARBA00023125"/>
    </source>
</evidence>
<evidence type="ECO:0000259" key="9">
    <source>
        <dbReference type="Pfam" id="PF07282"/>
    </source>
</evidence>
<evidence type="ECO:0000313" key="12">
    <source>
        <dbReference type="Proteomes" id="UP000598996"/>
    </source>
</evidence>
<keyword evidence="6" id="KW-0238">DNA-binding</keyword>
<dbReference type="EMBL" id="JAENHO010000002">
    <property type="protein sequence ID" value="MBL7254275.1"/>
    <property type="molecule type" value="Genomic_DNA"/>
</dbReference>
<feature type="domain" description="Cas12f1-like TNB" evidence="9">
    <location>
        <begin position="290"/>
        <end position="356"/>
    </location>
</feature>
<comment type="caution">
    <text evidence="11">The sequence shown here is derived from an EMBL/GenBank/DDBJ whole genome shotgun (WGS) entry which is preliminary data.</text>
</comment>
<evidence type="ECO:0000256" key="7">
    <source>
        <dbReference type="ARBA" id="ARBA00023172"/>
    </source>
</evidence>
<dbReference type="Pfam" id="PF01385">
    <property type="entry name" value="OrfB_IS605"/>
    <property type="match status" value="1"/>
</dbReference>